<dbReference type="GO" id="GO:0016787">
    <property type="term" value="F:hydrolase activity"/>
    <property type="evidence" value="ECO:0007669"/>
    <property type="project" value="InterPro"/>
</dbReference>
<protein>
    <submittedName>
        <fullName evidence="5">DNA/RNA non-specific endonuclease</fullName>
    </submittedName>
</protein>
<dbReference type="InterPro" id="IPR044929">
    <property type="entry name" value="DNA/RNA_non-sp_Endonuclease_sf"/>
</dbReference>
<dbReference type="InterPro" id="IPR001604">
    <property type="entry name" value="Endo_G_ENPP1-like_dom"/>
</dbReference>
<dbReference type="GO" id="GO:0046872">
    <property type="term" value="F:metal ion binding"/>
    <property type="evidence" value="ECO:0007669"/>
    <property type="project" value="UniProtKB-KW"/>
</dbReference>
<dbReference type="AlphaFoldDB" id="A0A7C9HEZ3"/>
<comment type="caution">
    <text evidence="5">The sequence shown here is derived from an EMBL/GenBank/DDBJ whole genome shotgun (WGS) entry which is preliminary data.</text>
</comment>
<dbReference type="Pfam" id="PF01223">
    <property type="entry name" value="Endonuclease_NS"/>
    <property type="match status" value="1"/>
</dbReference>
<dbReference type="RefSeq" id="WP_155716424.1">
    <property type="nucleotide sequence ID" value="NZ_VVIQ01000010.1"/>
</dbReference>
<feature type="domain" description="DNA/RNA non-specific endonuclease/pyrophosphatase/phosphodiesterase" evidence="4">
    <location>
        <begin position="78"/>
        <end position="289"/>
    </location>
</feature>
<keyword evidence="5" id="KW-0378">Hydrolase</keyword>
<dbReference type="PANTHER" id="PTHR13966:SF5">
    <property type="entry name" value="ENDONUCLEASE G, MITOCHONDRIAL"/>
    <property type="match status" value="1"/>
</dbReference>
<keyword evidence="2" id="KW-0479">Metal-binding</keyword>
<gene>
    <name evidence="5" type="ORF">F0475_09590</name>
</gene>
<evidence type="ECO:0000256" key="1">
    <source>
        <dbReference type="PIRSR" id="PIRSR640255-1"/>
    </source>
</evidence>
<evidence type="ECO:0000256" key="2">
    <source>
        <dbReference type="PIRSR" id="PIRSR640255-2"/>
    </source>
</evidence>
<keyword evidence="6" id="KW-1185">Reference proteome</keyword>
<accession>A0A7C9HEZ3</accession>
<proteinExistence type="predicted"/>
<dbReference type="GO" id="GO:0004519">
    <property type="term" value="F:endonuclease activity"/>
    <property type="evidence" value="ECO:0007669"/>
    <property type="project" value="UniProtKB-KW"/>
</dbReference>
<dbReference type="SMART" id="SM00892">
    <property type="entry name" value="Endonuclease_NS"/>
    <property type="match status" value="1"/>
</dbReference>
<evidence type="ECO:0000259" key="4">
    <source>
        <dbReference type="SMART" id="SM00892"/>
    </source>
</evidence>
<feature type="active site" description="Proton acceptor" evidence="1">
    <location>
        <position position="146"/>
    </location>
</feature>
<dbReference type="SUPFAM" id="SSF54060">
    <property type="entry name" value="His-Me finger endonucleases"/>
    <property type="match status" value="1"/>
</dbReference>
<evidence type="ECO:0000259" key="3">
    <source>
        <dbReference type="SMART" id="SM00477"/>
    </source>
</evidence>
<evidence type="ECO:0000313" key="6">
    <source>
        <dbReference type="Proteomes" id="UP000482295"/>
    </source>
</evidence>
<keyword evidence="5" id="KW-0540">Nuclease</keyword>
<organism evidence="5 6">
    <name type="scientific">Prevotella vespertina</name>
    <dbReference type="NCBI Taxonomy" id="2608404"/>
    <lineage>
        <taxon>Bacteria</taxon>
        <taxon>Pseudomonadati</taxon>
        <taxon>Bacteroidota</taxon>
        <taxon>Bacteroidia</taxon>
        <taxon>Bacteroidales</taxon>
        <taxon>Prevotellaceae</taxon>
        <taxon>Prevotella</taxon>
    </lineage>
</organism>
<dbReference type="InterPro" id="IPR040255">
    <property type="entry name" value="Non-specific_endonuclease"/>
</dbReference>
<dbReference type="InterPro" id="IPR020821">
    <property type="entry name" value="ENPP1-3/EXOG-like_nuc-like"/>
</dbReference>
<feature type="domain" description="ENPP1-3/EXOG-like endonuclease/phosphodiesterase" evidence="3">
    <location>
        <begin position="79"/>
        <end position="289"/>
    </location>
</feature>
<dbReference type="Gene3D" id="3.40.570.10">
    <property type="entry name" value="Extracellular Endonuclease, subunit A"/>
    <property type="match status" value="1"/>
</dbReference>
<dbReference type="Proteomes" id="UP000482295">
    <property type="component" value="Unassembled WGS sequence"/>
</dbReference>
<dbReference type="InterPro" id="IPR044925">
    <property type="entry name" value="His-Me_finger_sf"/>
</dbReference>
<keyword evidence="5" id="KW-0255">Endonuclease</keyword>
<reference evidence="5 6" key="1">
    <citation type="submission" date="2019-09" db="EMBL/GenBank/DDBJ databases">
        <title>Prevotella A2879 sp. nov., isolated from an abscess of a patient.</title>
        <authorList>
            <person name="Buhl M."/>
            <person name="Oberhettinger P."/>
        </authorList>
    </citation>
    <scope>NUCLEOTIDE SEQUENCE [LARGE SCALE GENOMIC DNA]</scope>
    <source>
        <strain evidence="5 6">A2879</strain>
    </source>
</reference>
<evidence type="ECO:0000313" key="5">
    <source>
        <dbReference type="EMBL" id="MUL28545.1"/>
    </source>
</evidence>
<dbReference type="SMART" id="SM00477">
    <property type="entry name" value="NUC"/>
    <property type="match status" value="1"/>
</dbReference>
<dbReference type="EMBL" id="VVIQ01000010">
    <property type="protein sequence ID" value="MUL28545.1"/>
    <property type="molecule type" value="Genomic_DNA"/>
</dbReference>
<sequence>MNKKLVSKGIFTLTLLTLTICSSCSKDDSGSSSTEQKETIVNNTNSNMKDIRLATHRLEFPRLKGGSSTILTHELNTGEVNYSVEWDVVKKSNRWTCYEIYAKNAEKNVPRKPYTDPNQYPFDPLFPANAYYTYDPIYGSGYDHGHICPSEDRKYSRESNDQTFYLSNMQPQVHGFNAGVWETMESKMRTYITAAKISKDTLFICRGGTIDKAGQFMTIRSNFIVPKYFFSAALMKYKVYGKDKWEYKAIGFWFEHKSNNDRSLVPYVVNISELEQLTGIDFFCNLPDDIERKVESVSKEKIIDLWNIQ</sequence>
<dbReference type="GO" id="GO:0003676">
    <property type="term" value="F:nucleic acid binding"/>
    <property type="evidence" value="ECO:0007669"/>
    <property type="project" value="InterPro"/>
</dbReference>
<dbReference type="PANTHER" id="PTHR13966">
    <property type="entry name" value="ENDONUCLEASE RELATED"/>
    <property type="match status" value="1"/>
</dbReference>
<feature type="binding site" evidence="2">
    <location>
        <position position="177"/>
    </location>
    <ligand>
        <name>Mg(2+)</name>
        <dbReference type="ChEBI" id="CHEBI:18420"/>
        <note>catalytic</note>
    </ligand>
</feature>
<name>A0A7C9HEZ3_9BACT</name>